<dbReference type="GO" id="GO:0050560">
    <property type="term" value="F:aspartate-tRNA(Asn) ligase activity"/>
    <property type="evidence" value="ECO:0007669"/>
    <property type="project" value="UniProtKB-EC"/>
</dbReference>
<dbReference type="InterPro" id="IPR004364">
    <property type="entry name" value="Aa-tRNA-synt_II"/>
</dbReference>
<accession>A0A0S3QTP9</accession>
<dbReference type="Gene3D" id="3.30.1360.30">
    <property type="entry name" value="GAD-like domain"/>
    <property type="match status" value="1"/>
</dbReference>
<keyword evidence="4 7" id="KW-0067">ATP-binding</keyword>
<evidence type="ECO:0000256" key="5">
    <source>
        <dbReference type="ARBA" id="ARBA00022917"/>
    </source>
</evidence>
<dbReference type="EMBL" id="AP013035">
    <property type="protein sequence ID" value="BAT71699.1"/>
    <property type="molecule type" value="Genomic_DNA"/>
</dbReference>
<evidence type="ECO:0000256" key="6">
    <source>
        <dbReference type="ARBA" id="ARBA00023146"/>
    </source>
</evidence>
<dbReference type="SUPFAM" id="SSF50249">
    <property type="entry name" value="Nucleic acid-binding proteins"/>
    <property type="match status" value="1"/>
</dbReference>
<feature type="binding site" evidence="7">
    <location>
        <position position="489"/>
    </location>
    <ligand>
        <name>L-aspartate</name>
        <dbReference type="ChEBI" id="CHEBI:29991"/>
    </ligand>
</feature>
<dbReference type="NCBIfam" id="TIGR00459">
    <property type="entry name" value="aspS_bact"/>
    <property type="match status" value="1"/>
</dbReference>
<dbReference type="SUPFAM" id="SSF55261">
    <property type="entry name" value="GAD domain-like"/>
    <property type="match status" value="1"/>
</dbReference>
<dbReference type="PRINTS" id="PR01042">
    <property type="entry name" value="TRNASYNTHASP"/>
</dbReference>
<evidence type="ECO:0000256" key="2">
    <source>
        <dbReference type="ARBA" id="ARBA00022598"/>
    </source>
</evidence>
<reference evidence="10" key="1">
    <citation type="journal article" date="2018" name="Science">
        <title>A primordial and reversible TCA cycle in a facultatively chemolithoautotrophic thermophile.</title>
        <authorList>
            <person name="Nunoura T."/>
            <person name="Chikaraishi Y."/>
            <person name="Izaki R."/>
            <person name="Suwa T."/>
            <person name="Sato T."/>
            <person name="Harada T."/>
            <person name="Mori K."/>
            <person name="Kato Y."/>
            <person name="Miyazaki M."/>
            <person name="Shimamura S."/>
            <person name="Yanagawa K."/>
            <person name="Shuto A."/>
            <person name="Ohkouchi N."/>
            <person name="Fujita N."/>
            <person name="Takaki Y."/>
            <person name="Atomi H."/>
            <person name="Takai K."/>
        </authorList>
    </citation>
    <scope>NUCLEOTIDE SEQUENCE [LARGE SCALE GENOMIC DNA]</scope>
    <source>
        <strain evidence="10">DSM 17441 / JCM 13301 / NBRC 103674 / ABI70S6</strain>
    </source>
</reference>
<organism evidence="9 10">
    <name type="scientific">Thermosulfidibacter takaii (strain DSM 17441 / JCM 13301 / NBRC 103674 / ABI70S6)</name>
    <dbReference type="NCBI Taxonomy" id="1298851"/>
    <lineage>
        <taxon>Bacteria</taxon>
        <taxon>Pseudomonadati</taxon>
        <taxon>Thermosulfidibacterota</taxon>
        <taxon>Thermosulfidibacteria</taxon>
        <taxon>Thermosulfidibacterales</taxon>
        <taxon>Thermosulfidibacteraceae</taxon>
    </lineage>
</organism>
<dbReference type="InterPro" id="IPR029351">
    <property type="entry name" value="GAD_dom"/>
</dbReference>
<protein>
    <recommendedName>
        <fullName evidence="7">Aspartate--tRNA(Asp/Asn) ligase</fullName>
        <ecNumber evidence="7">6.1.1.23</ecNumber>
    </recommendedName>
    <alternativeName>
        <fullName evidence="7">Aspartyl-tRNA synthetase</fullName>
        <shortName evidence="7">AspRS</shortName>
    </alternativeName>
    <alternativeName>
        <fullName evidence="7">Non-discriminating aspartyl-tRNA synthetase</fullName>
        <shortName evidence="7">ND-AspRS</shortName>
    </alternativeName>
</protein>
<feature type="binding site" evidence="7">
    <location>
        <begin position="221"/>
        <end position="223"/>
    </location>
    <ligand>
        <name>ATP</name>
        <dbReference type="ChEBI" id="CHEBI:30616"/>
    </ligand>
</feature>
<dbReference type="PANTHER" id="PTHR22594">
    <property type="entry name" value="ASPARTYL/LYSYL-TRNA SYNTHETASE"/>
    <property type="match status" value="1"/>
</dbReference>
<comment type="subcellular location">
    <subcellularLocation>
        <location evidence="7">Cytoplasm</location>
    </subcellularLocation>
</comment>
<dbReference type="GO" id="GO:0003676">
    <property type="term" value="F:nucleic acid binding"/>
    <property type="evidence" value="ECO:0007669"/>
    <property type="project" value="InterPro"/>
</dbReference>
<dbReference type="KEGG" id="ttk:TST_0899"/>
<name>A0A0S3QTP9_THET7</name>
<evidence type="ECO:0000256" key="3">
    <source>
        <dbReference type="ARBA" id="ARBA00022741"/>
    </source>
</evidence>
<comment type="catalytic activity">
    <reaction evidence="7">
        <text>tRNA(Asx) + L-aspartate + ATP = L-aspartyl-tRNA(Asx) + AMP + diphosphate</text>
        <dbReference type="Rhea" id="RHEA:18349"/>
        <dbReference type="Rhea" id="RHEA-COMP:9710"/>
        <dbReference type="Rhea" id="RHEA-COMP:9711"/>
        <dbReference type="ChEBI" id="CHEBI:29991"/>
        <dbReference type="ChEBI" id="CHEBI:30616"/>
        <dbReference type="ChEBI" id="CHEBI:33019"/>
        <dbReference type="ChEBI" id="CHEBI:78442"/>
        <dbReference type="ChEBI" id="CHEBI:78516"/>
        <dbReference type="ChEBI" id="CHEBI:456215"/>
        <dbReference type="EC" id="6.1.1.23"/>
    </reaction>
</comment>
<dbReference type="Pfam" id="PF01336">
    <property type="entry name" value="tRNA_anti-codon"/>
    <property type="match status" value="1"/>
</dbReference>
<evidence type="ECO:0000313" key="9">
    <source>
        <dbReference type="EMBL" id="BAT71699.1"/>
    </source>
</evidence>
<keyword evidence="7" id="KW-0963">Cytoplasm</keyword>
<dbReference type="InterPro" id="IPR045864">
    <property type="entry name" value="aa-tRNA-synth_II/BPL/LPL"/>
</dbReference>
<dbReference type="PANTHER" id="PTHR22594:SF5">
    <property type="entry name" value="ASPARTATE--TRNA LIGASE, MITOCHONDRIAL"/>
    <property type="match status" value="1"/>
</dbReference>
<keyword evidence="5 7" id="KW-0648">Protein biosynthesis</keyword>
<keyword evidence="6 7" id="KW-0030">Aminoacyl-tRNA synthetase</keyword>
<dbReference type="CDD" id="cd04317">
    <property type="entry name" value="EcAspRS_like_N"/>
    <property type="match status" value="1"/>
</dbReference>
<feature type="binding site" evidence="7">
    <location>
        <position position="448"/>
    </location>
    <ligand>
        <name>L-aspartate</name>
        <dbReference type="ChEBI" id="CHEBI:29991"/>
    </ligand>
</feature>
<keyword evidence="2 7" id="KW-0436">Ligase</keyword>
<dbReference type="GO" id="GO:0006422">
    <property type="term" value="P:aspartyl-tRNA aminoacylation"/>
    <property type="evidence" value="ECO:0007669"/>
    <property type="project" value="UniProtKB-UniRule"/>
</dbReference>
<evidence type="ECO:0000256" key="4">
    <source>
        <dbReference type="ARBA" id="ARBA00022840"/>
    </source>
</evidence>
<feature type="domain" description="Aminoacyl-transfer RNA synthetases class-II family profile" evidence="8">
    <location>
        <begin position="144"/>
        <end position="553"/>
    </location>
</feature>
<dbReference type="InterPro" id="IPR047090">
    <property type="entry name" value="AspRS_core"/>
</dbReference>
<dbReference type="InterPro" id="IPR012340">
    <property type="entry name" value="NA-bd_OB-fold"/>
</dbReference>
<dbReference type="Pfam" id="PF00152">
    <property type="entry name" value="tRNA-synt_2"/>
    <property type="match status" value="1"/>
</dbReference>
<dbReference type="Proteomes" id="UP000063234">
    <property type="component" value="Chromosome"/>
</dbReference>
<feature type="region of interest" description="Aspartate" evidence="7">
    <location>
        <begin position="199"/>
        <end position="202"/>
    </location>
</feature>
<dbReference type="InterPro" id="IPR002312">
    <property type="entry name" value="Asp/Asn-tRNA-synth_IIb"/>
</dbReference>
<proteinExistence type="inferred from homology"/>
<dbReference type="InterPro" id="IPR004115">
    <property type="entry name" value="GAD-like_sf"/>
</dbReference>
<sequence length="588" mass="67121">MKRTCYCGEVNLDHVGQEVVLEGWVHRNRDHGGLTFIDLRDREGLVQVVFDPQTDPEAHSVAKKAKPEYVIRVKGFVRRRPEGTENPKLKTGMVEVVGKSIEILNTSLPTPFKIEDDIEISEEVRLRYRFLDLRRPCMQQKLILRHKVAQAVRRYLDSIGFLELETPFLTKSTPEGARDFLVPSRLNPGKFYALPQSPQLFKQIFMISGYDRYFQIVKCFRDEDLRADRQPEFTQIDLEMAFVDRDDVIEVTEGILKTIFKVIDVDIETPFPRISYKEAMDRYGSDKPDLRFGLEMGTVNDVFENTEFKVFKNAIAEGKTLKALRVPDGSKLSRKDLDDLVNMAIGFGASGLVWMRVQEGRKLQSPVAKFLSEAEVEKLLTKLEAVQGDVILIVAEQWEKACEILGNIRLHLGKKLSLIDENSFKFVWVVDFPLLDWDEDEKRYVAVHHPFTSPMDEDIPLLDEDPLKVRAKAYDVVLNGQEIGGGSIRIHRQDLQEKIFQLLGIGKEEAEVKFGFLLEALRYGAPPHGGLALGFDRIMAIITNSNSIRDVIPFPKTQKAQCLMTGAPSEVSKKQLDELFIRVVLPKK</sequence>
<dbReference type="SUPFAM" id="SSF55681">
    <property type="entry name" value="Class II aaRS and biotin synthetases"/>
    <property type="match status" value="1"/>
</dbReference>
<feature type="binding site" evidence="7">
    <location>
        <position position="221"/>
    </location>
    <ligand>
        <name>L-aspartate</name>
        <dbReference type="ChEBI" id="CHEBI:29991"/>
    </ligand>
</feature>
<keyword evidence="3 7" id="KW-0547">Nucleotide-binding</keyword>
<feature type="site" description="Important for tRNA non-discrimination" evidence="7">
    <location>
        <position position="31"/>
    </location>
</feature>
<feature type="binding site" evidence="7">
    <location>
        <begin position="534"/>
        <end position="537"/>
    </location>
    <ligand>
        <name>ATP</name>
        <dbReference type="ChEBI" id="CHEBI:30616"/>
    </ligand>
</feature>
<dbReference type="GO" id="GO:0005737">
    <property type="term" value="C:cytoplasm"/>
    <property type="evidence" value="ECO:0007669"/>
    <property type="project" value="UniProtKB-SubCell"/>
</dbReference>
<dbReference type="InterPro" id="IPR004365">
    <property type="entry name" value="NA-bd_OB_tRNA"/>
</dbReference>
<evidence type="ECO:0000259" key="8">
    <source>
        <dbReference type="PROSITE" id="PS50862"/>
    </source>
</evidence>
<dbReference type="OrthoDB" id="9802326at2"/>
<keyword evidence="10" id="KW-1185">Reference proteome</keyword>
<dbReference type="EC" id="6.1.1.23" evidence="7"/>
<dbReference type="InterPro" id="IPR006195">
    <property type="entry name" value="aa-tRNA-synth_II"/>
</dbReference>
<dbReference type="InterPro" id="IPR047089">
    <property type="entry name" value="Asp-tRNA-ligase_1_N"/>
</dbReference>
<evidence type="ECO:0000256" key="7">
    <source>
        <dbReference type="HAMAP-Rule" id="MF_00044"/>
    </source>
</evidence>
<feature type="site" description="Important for tRNA non-discrimination" evidence="7">
    <location>
        <position position="83"/>
    </location>
</feature>
<dbReference type="GO" id="GO:0004815">
    <property type="term" value="F:aspartate-tRNA ligase activity"/>
    <property type="evidence" value="ECO:0007669"/>
    <property type="project" value="UniProtKB-UniRule"/>
</dbReference>
<dbReference type="GO" id="GO:0005524">
    <property type="term" value="F:ATP binding"/>
    <property type="evidence" value="ECO:0007669"/>
    <property type="project" value="UniProtKB-UniRule"/>
</dbReference>
<comment type="function">
    <text evidence="7">Aspartyl-tRNA synthetase with relaxed tRNA specificity since it is able to aspartylate not only its cognate tRNA(Asp) but also tRNA(Asn). Reaction proceeds in two steps: L-aspartate is first activated by ATP to form Asp-AMP and then transferred to the acceptor end of tRNA(Asp/Asn).</text>
</comment>
<dbReference type="CDD" id="cd00777">
    <property type="entry name" value="AspRS_core"/>
    <property type="match status" value="1"/>
</dbReference>
<comment type="subunit">
    <text evidence="7">Homodimer.</text>
</comment>
<comment type="similarity">
    <text evidence="1 7">Belongs to the class-II aminoacyl-tRNA synthetase family. Type 1 subfamily.</text>
</comment>
<dbReference type="Gene3D" id="2.40.50.140">
    <property type="entry name" value="Nucleic acid-binding proteins"/>
    <property type="match status" value="1"/>
</dbReference>
<evidence type="ECO:0000256" key="1">
    <source>
        <dbReference type="ARBA" id="ARBA00006303"/>
    </source>
</evidence>
<feature type="binding site" evidence="7">
    <location>
        <position position="482"/>
    </location>
    <ligand>
        <name>ATP</name>
        <dbReference type="ChEBI" id="CHEBI:30616"/>
    </ligand>
</feature>
<dbReference type="PROSITE" id="PS50862">
    <property type="entry name" value="AA_TRNA_LIGASE_II"/>
    <property type="match status" value="1"/>
</dbReference>
<dbReference type="RefSeq" id="WP_068549695.1">
    <property type="nucleotide sequence ID" value="NZ_AP013035.1"/>
</dbReference>
<evidence type="ECO:0000313" key="10">
    <source>
        <dbReference type="Proteomes" id="UP000063234"/>
    </source>
</evidence>
<dbReference type="STRING" id="1298851.TST_0899"/>
<dbReference type="Pfam" id="PF02938">
    <property type="entry name" value="GAD"/>
    <property type="match status" value="1"/>
</dbReference>
<dbReference type="AlphaFoldDB" id="A0A0S3QTP9"/>
<gene>
    <name evidence="7 9" type="primary">aspS</name>
    <name evidence="9" type="ORF">TST_0899</name>
</gene>
<dbReference type="Gene3D" id="3.30.930.10">
    <property type="entry name" value="Bira Bifunctional Protein, Domain 2"/>
    <property type="match status" value="1"/>
</dbReference>
<dbReference type="InterPro" id="IPR004524">
    <property type="entry name" value="Asp-tRNA-ligase_1"/>
</dbReference>
<feature type="binding site" evidence="7">
    <location>
        <position position="175"/>
    </location>
    <ligand>
        <name>L-aspartate</name>
        <dbReference type="ChEBI" id="CHEBI:29991"/>
    </ligand>
</feature>
<feature type="binding site" evidence="7">
    <location>
        <position position="230"/>
    </location>
    <ligand>
        <name>ATP</name>
        <dbReference type="ChEBI" id="CHEBI:30616"/>
    </ligand>
</feature>
<dbReference type="NCBIfam" id="NF001750">
    <property type="entry name" value="PRK00476.1"/>
    <property type="match status" value="1"/>
</dbReference>
<dbReference type="HAMAP" id="MF_00044">
    <property type="entry name" value="Asp_tRNA_synth_type1"/>
    <property type="match status" value="1"/>
</dbReference>
<dbReference type="PATRIC" id="fig|1298851.3.peg.936"/>